<dbReference type="InterPro" id="IPR013780">
    <property type="entry name" value="Glyco_hydro_b"/>
</dbReference>
<evidence type="ECO:0000313" key="11">
    <source>
        <dbReference type="EMBL" id="UWX64449.1"/>
    </source>
</evidence>
<dbReference type="InterPro" id="IPR014756">
    <property type="entry name" value="Ig_E-set"/>
</dbReference>
<keyword evidence="2 9" id="KW-0732">Signal</keyword>
<accession>A0ABY5YJL5</accession>
<name>A0ABY5YJL5_9DEIO</name>
<evidence type="ECO:0000256" key="7">
    <source>
        <dbReference type="ARBA" id="ARBA00029618"/>
    </source>
</evidence>
<dbReference type="CDD" id="cd10315">
    <property type="entry name" value="CBM41_pullulanase"/>
    <property type="match status" value="2"/>
</dbReference>
<dbReference type="EMBL" id="CP104213">
    <property type="protein sequence ID" value="UWX64449.1"/>
    <property type="molecule type" value="Genomic_DNA"/>
</dbReference>
<dbReference type="Gene3D" id="2.60.40.1110">
    <property type="match status" value="2"/>
</dbReference>
<reference evidence="11" key="1">
    <citation type="submission" date="2022-09" db="EMBL/GenBank/DDBJ databases">
        <title>genome sequence of Deinococcus rubellus.</title>
        <authorList>
            <person name="Srinivasan S."/>
        </authorList>
    </citation>
    <scope>NUCLEOTIDE SEQUENCE</scope>
    <source>
        <strain evidence="11">Ant6</strain>
    </source>
</reference>
<evidence type="ECO:0000256" key="3">
    <source>
        <dbReference type="ARBA" id="ARBA00022801"/>
    </source>
</evidence>
<dbReference type="InterPro" id="IPR017853">
    <property type="entry name" value="GH"/>
</dbReference>
<dbReference type="SUPFAM" id="SSF51445">
    <property type="entry name" value="(Trans)glycosidases"/>
    <property type="match status" value="1"/>
</dbReference>
<evidence type="ECO:0000256" key="6">
    <source>
        <dbReference type="ARBA" id="ARBA00024062"/>
    </source>
</evidence>
<dbReference type="InterPro" id="IPR013784">
    <property type="entry name" value="Carb-bd-like_fold"/>
</dbReference>
<dbReference type="Pfam" id="PF03714">
    <property type="entry name" value="PUD"/>
    <property type="match status" value="2"/>
</dbReference>
<dbReference type="SUPFAM" id="SSF81296">
    <property type="entry name" value="E set domains"/>
    <property type="match status" value="2"/>
</dbReference>
<dbReference type="InterPro" id="IPR005323">
    <property type="entry name" value="CBM41_pullulanase"/>
</dbReference>
<proteinExistence type="inferred from homology"/>
<dbReference type="SUPFAM" id="SSF49452">
    <property type="entry name" value="Starch-binding domain-like"/>
    <property type="match status" value="2"/>
</dbReference>
<dbReference type="Proteomes" id="UP001060261">
    <property type="component" value="Chromosome"/>
</dbReference>
<keyword evidence="3" id="KW-0378">Hydrolase</keyword>
<keyword evidence="4" id="KW-0326">Glycosidase</keyword>
<evidence type="ECO:0000256" key="1">
    <source>
        <dbReference type="ARBA" id="ARBA00008061"/>
    </source>
</evidence>
<dbReference type="EC" id="3.2.1.41" evidence="6"/>
<evidence type="ECO:0000256" key="8">
    <source>
        <dbReference type="ARBA" id="ARBA00031076"/>
    </source>
</evidence>
<evidence type="ECO:0000259" key="10">
    <source>
        <dbReference type="SMART" id="SM00642"/>
    </source>
</evidence>
<dbReference type="Pfam" id="PF17967">
    <property type="entry name" value="Pullulanase_N2"/>
    <property type="match status" value="1"/>
</dbReference>
<dbReference type="InterPro" id="IPR040671">
    <property type="entry name" value="Pullulanase_N2"/>
</dbReference>
<dbReference type="InterPro" id="IPR004193">
    <property type="entry name" value="Glyco_hydro_13_N"/>
</dbReference>
<evidence type="ECO:0000256" key="2">
    <source>
        <dbReference type="ARBA" id="ARBA00022729"/>
    </source>
</evidence>
<protein>
    <recommendedName>
        <fullName evidence="6">pullulanase</fullName>
        <ecNumber evidence="6">3.2.1.41</ecNumber>
    </recommendedName>
    <alternativeName>
        <fullName evidence="7">Alpha-dextrin endo-1,6-alpha-glucosidase</fullName>
    </alternativeName>
    <alternativeName>
        <fullName evidence="8">Pullulan 6-glucanohydrolase</fullName>
    </alternativeName>
</protein>
<comment type="similarity">
    <text evidence="1">Belongs to the glycosyl hydrolase 13 family.</text>
</comment>
<sequence length="1120" mass="120349">MQRLATLLTFALAVSAAAQSALPANTARIHYQRSDTQYDAWGLHVWEDTSATVTWDKPLKASGKDDFGVYWDVPLKPNPVKLGLIVHSGDKKDADKDLFMNLGLGHELWLKSGNANVAYAKAGPFNVDAAQAVVAQAAPAAPPAETSSTIPAGNARINYYRSDGKYDGWGLHVWDGAKTPTEWTKPLTQTGKNEFGVYWDVPTVEGWSKLNFIIHKGDDKDPGPDQSLPAASGTQAWIISGSPAVNTTRPDTSVRPIGDLSQQQALWLTRDTLAVKPALLANGALLNLYSSTSGDLKLTPAGITGGESLPLVRADEGDSLSAALKAKYPYLANYAVVKLRPEDVGKVAAALRGQLAISSTGLDDKLMDATGVQRWGVLDDLAAYTGPLGVTWAGSIPTLTVWAPTAQDVKVLVTVGGQTKTVPMKAGEKGSWSVTGDAGWKNAPYRYQVTVYAPTTGKVETNVVSDPYSIGLTADGQQSLVTDLSDASQKPVGWDTLKKPPLNSVGDLNFYELHLRDFSVADATVPAAERGTYLAFTEKNSDGMKHLKALADAGLKAVHLLPTFDIASIPPDKANWKSPGDLSKLPPASEEQQAAVNAIKDQDGFNWGYDPYHYMTPEGTYAADPDQRTREYRQMVMALNAAGLRVVQDVVFNHTAASGEADKSVLDKVVPGYYHRLDVNGVVANSTCCSNTATEHTMMRRLMIDTLVLEAKQYKVDGFRFDLMGHHLVSDMQAARAALDALTLAKDGVDGKQIYLYGEGWDFGEVAGNARGVNATQINLYGQGIGTFNDRLRDAVRGGNPFGGLQDQGFATGLFTLPNGQKQNTDSVENRAKLLKLTDQIKVALSGNLRDFKFTDSSGKTVTGAQVPYGNSPTGYAASPRETINYVSAHDNQTLWDAVLLKAPLSSTTAQRVRMQNLAYSLVLLGQGMPFIHAGDELLRSKSFDTDSYNSGDWFNEIAWTGADNGFGRGLPMAEKNKDQWDLYRPLLSNAALKVTAADRTRGSDNLRELLSIRNSTPLFRLPTAQAVQNQLTFLNSGPNQTPGVIVMKLSGGNAPYKNVLVVFNATNTVYTLKDASLAPLKLDLHPALKASSDASVKGSKASGDTVSVPGLTTAVFVGK</sequence>
<dbReference type="RefSeq" id="WP_260560723.1">
    <property type="nucleotide sequence ID" value="NZ_BAABEC010000076.1"/>
</dbReference>
<dbReference type="Gene3D" id="2.60.40.10">
    <property type="entry name" value="Immunoglobulins"/>
    <property type="match status" value="1"/>
</dbReference>
<dbReference type="SUPFAM" id="SSF51011">
    <property type="entry name" value="Glycosyl hydrolase domain"/>
    <property type="match status" value="1"/>
</dbReference>
<feature type="domain" description="Glycosyl hydrolase family 13 catalytic" evidence="10">
    <location>
        <begin position="568"/>
        <end position="964"/>
    </location>
</feature>
<keyword evidence="12" id="KW-1185">Reference proteome</keyword>
<feature type="chain" id="PRO_5046525903" description="pullulanase" evidence="9">
    <location>
        <begin position="21"/>
        <end position="1120"/>
    </location>
</feature>
<dbReference type="Gene3D" id="2.60.40.1130">
    <property type="entry name" value="Rab geranylgeranyltransferase alpha-subunit, insert domain"/>
    <property type="match status" value="1"/>
</dbReference>
<dbReference type="Gene3D" id="3.20.20.80">
    <property type="entry name" value="Glycosidases"/>
    <property type="match status" value="1"/>
</dbReference>
<evidence type="ECO:0000256" key="4">
    <source>
        <dbReference type="ARBA" id="ARBA00023295"/>
    </source>
</evidence>
<dbReference type="InterPro" id="IPR006047">
    <property type="entry name" value="GH13_cat_dom"/>
</dbReference>
<feature type="signal peptide" evidence="9">
    <location>
        <begin position="1"/>
        <end position="20"/>
    </location>
</feature>
<gene>
    <name evidence="11" type="primary">pulA</name>
    <name evidence="11" type="ORF">N0D28_01915</name>
</gene>
<organism evidence="11 12">
    <name type="scientific">Deinococcus rubellus</name>
    <dbReference type="NCBI Taxonomy" id="1889240"/>
    <lineage>
        <taxon>Bacteria</taxon>
        <taxon>Thermotogati</taxon>
        <taxon>Deinococcota</taxon>
        <taxon>Deinococci</taxon>
        <taxon>Deinococcales</taxon>
        <taxon>Deinococcaceae</taxon>
        <taxon>Deinococcus</taxon>
    </lineage>
</organism>
<comment type="catalytic activity">
    <reaction evidence="5">
        <text>Hydrolysis of (1-&gt;6)-alpha-D-glucosidic linkages in pullulan, amylopectin and glycogen, and in the alpha- and beta-limit dextrins of amylopectin and glycogen.</text>
        <dbReference type="EC" id="3.2.1.41"/>
    </reaction>
</comment>
<evidence type="ECO:0000256" key="5">
    <source>
        <dbReference type="ARBA" id="ARBA00023965"/>
    </source>
</evidence>
<dbReference type="InterPro" id="IPR024561">
    <property type="entry name" value="Pullul_strch_C"/>
</dbReference>
<dbReference type="CDD" id="cd02860">
    <property type="entry name" value="E_set_Pullulanase"/>
    <property type="match status" value="1"/>
</dbReference>
<evidence type="ECO:0000256" key="9">
    <source>
        <dbReference type="SAM" id="SignalP"/>
    </source>
</evidence>
<evidence type="ECO:0000313" key="12">
    <source>
        <dbReference type="Proteomes" id="UP001060261"/>
    </source>
</evidence>
<dbReference type="SMART" id="SM00642">
    <property type="entry name" value="Aamy"/>
    <property type="match status" value="1"/>
</dbReference>
<dbReference type="Pfam" id="PF11852">
    <property type="entry name" value="Pullul_strch_C"/>
    <property type="match status" value="1"/>
</dbReference>
<dbReference type="InterPro" id="IPR013783">
    <property type="entry name" value="Ig-like_fold"/>
</dbReference>
<dbReference type="InterPro" id="IPR011839">
    <property type="entry name" value="Pullul_strch"/>
</dbReference>
<dbReference type="Pfam" id="PF02922">
    <property type="entry name" value="CBM_48"/>
    <property type="match status" value="1"/>
</dbReference>
<dbReference type="NCBIfam" id="TIGR02103">
    <property type="entry name" value="pullul_strch"/>
    <property type="match status" value="1"/>
</dbReference>
<dbReference type="CDD" id="cd11341">
    <property type="entry name" value="AmyAc_Pullulanase_LD-like"/>
    <property type="match status" value="1"/>
</dbReference>
<dbReference type="PANTHER" id="PTHR43002">
    <property type="entry name" value="GLYCOGEN DEBRANCHING ENZYME"/>
    <property type="match status" value="1"/>
</dbReference>
<dbReference type="Gene3D" id="2.60.40.1180">
    <property type="entry name" value="Golgi alpha-mannosidase II"/>
    <property type="match status" value="1"/>
</dbReference>